<evidence type="ECO:0000313" key="2">
    <source>
        <dbReference type="Proteomes" id="UP000735302"/>
    </source>
</evidence>
<dbReference type="Proteomes" id="UP000735302">
    <property type="component" value="Unassembled WGS sequence"/>
</dbReference>
<keyword evidence="2" id="KW-1185">Reference proteome</keyword>
<dbReference type="AlphaFoldDB" id="A0AAV4C415"/>
<gene>
    <name evidence="1" type="ORF">PoB_005265300</name>
</gene>
<reference evidence="1 2" key="1">
    <citation type="journal article" date="2021" name="Elife">
        <title>Chloroplast acquisition without the gene transfer in kleptoplastic sea slugs, Plakobranchus ocellatus.</title>
        <authorList>
            <person name="Maeda T."/>
            <person name="Takahashi S."/>
            <person name="Yoshida T."/>
            <person name="Shimamura S."/>
            <person name="Takaki Y."/>
            <person name="Nagai Y."/>
            <person name="Toyoda A."/>
            <person name="Suzuki Y."/>
            <person name="Arimoto A."/>
            <person name="Ishii H."/>
            <person name="Satoh N."/>
            <person name="Nishiyama T."/>
            <person name="Hasebe M."/>
            <person name="Maruyama T."/>
            <person name="Minagawa J."/>
            <person name="Obokata J."/>
            <person name="Shigenobu S."/>
        </authorList>
    </citation>
    <scope>NUCLEOTIDE SEQUENCE [LARGE SCALE GENOMIC DNA]</scope>
</reference>
<proteinExistence type="predicted"/>
<organism evidence="1 2">
    <name type="scientific">Plakobranchus ocellatus</name>
    <dbReference type="NCBI Taxonomy" id="259542"/>
    <lineage>
        <taxon>Eukaryota</taxon>
        <taxon>Metazoa</taxon>
        <taxon>Spiralia</taxon>
        <taxon>Lophotrochozoa</taxon>
        <taxon>Mollusca</taxon>
        <taxon>Gastropoda</taxon>
        <taxon>Heterobranchia</taxon>
        <taxon>Euthyneura</taxon>
        <taxon>Panpulmonata</taxon>
        <taxon>Sacoglossa</taxon>
        <taxon>Placobranchoidea</taxon>
        <taxon>Plakobranchidae</taxon>
        <taxon>Plakobranchus</taxon>
    </lineage>
</organism>
<dbReference type="EMBL" id="BLXT01005793">
    <property type="protein sequence ID" value="GFO26148.1"/>
    <property type="molecule type" value="Genomic_DNA"/>
</dbReference>
<name>A0AAV4C415_9GAST</name>
<protein>
    <submittedName>
        <fullName evidence="1">Uncharacterized protein</fullName>
    </submittedName>
</protein>
<evidence type="ECO:0000313" key="1">
    <source>
        <dbReference type="EMBL" id="GFO26148.1"/>
    </source>
</evidence>
<comment type="caution">
    <text evidence="1">The sequence shown here is derived from an EMBL/GenBank/DDBJ whole genome shotgun (WGS) entry which is preliminary data.</text>
</comment>
<accession>A0AAV4C415</accession>
<sequence length="99" mass="11164">MRSYHNILGITYLDRIMNDQLKVESTLGAAVHEFNYTCLETFLFFWCESAPSQLRLSSSLRLRNYPLRVAAWPCASSSVGLGKIGCNNVTTHNSTERCS</sequence>